<dbReference type="Proteomes" id="UP000752814">
    <property type="component" value="Unassembled WGS sequence"/>
</dbReference>
<dbReference type="SUPFAM" id="SSF46785">
    <property type="entry name" value="Winged helix' DNA-binding domain"/>
    <property type="match status" value="1"/>
</dbReference>
<dbReference type="PANTHER" id="PTHR34293">
    <property type="entry name" value="HTH-TYPE TRANSCRIPTIONAL REGULATOR TRMBL2"/>
    <property type="match status" value="1"/>
</dbReference>
<accession>A0A8J8TDJ9</accession>
<sequence length="248" mass="27689">MNEESLFRFLSSDPMDVDQTKSELLSLLSNLGFSEYEAKAYLSLIMKTRASAEEVAEMAEIPRTSSYKVLKSLISKGYATSKEGRPTLYFPVHPRDIRDKFIADFSRSFEKLEMVYGLITERGTPQIVYTMTGKAKIIAKISDMLDSAEESFFIASPLIEEIYRCCYSNFSKAVKRGVNVVVVTVPGPEIQYASEIVRKKGIMATDVLVDCKAAMLASNDLGICGYTDNEFIVGHMQSFLLISLLNEG</sequence>
<proteinExistence type="predicted"/>
<dbReference type="AlphaFoldDB" id="A0A8J8TDJ9"/>
<evidence type="ECO:0000313" key="3">
    <source>
        <dbReference type="Proteomes" id="UP000752814"/>
    </source>
</evidence>
<dbReference type="Pfam" id="PF01978">
    <property type="entry name" value="TrmB"/>
    <property type="match status" value="1"/>
</dbReference>
<dbReference type="GeneID" id="41323704"/>
<evidence type="ECO:0000313" key="2">
    <source>
        <dbReference type="EMBL" id="TQS83450.1"/>
    </source>
</evidence>
<dbReference type="InterPro" id="IPR051797">
    <property type="entry name" value="TrmB-like"/>
</dbReference>
<gene>
    <name evidence="2" type="ORF">A3207_07580</name>
</gene>
<name>A0A8J8TDJ9_9ARCH</name>
<feature type="domain" description="Transcription regulator TrmB N-terminal" evidence="1">
    <location>
        <begin position="28"/>
        <end position="94"/>
    </location>
</feature>
<evidence type="ECO:0000259" key="1">
    <source>
        <dbReference type="Pfam" id="PF01978"/>
    </source>
</evidence>
<organism evidence="2 3">
    <name type="scientific">Candidatus Methanomassiliicoccus intestinalis</name>
    <dbReference type="NCBI Taxonomy" id="1406512"/>
    <lineage>
        <taxon>Archaea</taxon>
        <taxon>Methanobacteriati</taxon>
        <taxon>Thermoplasmatota</taxon>
        <taxon>Thermoplasmata</taxon>
        <taxon>Methanomassiliicoccales</taxon>
        <taxon>Methanomassiliicoccaceae</taxon>
        <taxon>Methanomassiliicoccus</taxon>
    </lineage>
</organism>
<dbReference type="PANTHER" id="PTHR34293:SF1">
    <property type="entry name" value="HTH-TYPE TRANSCRIPTIONAL REGULATOR TRMBL2"/>
    <property type="match status" value="1"/>
</dbReference>
<reference evidence="2" key="1">
    <citation type="submission" date="2016-03" db="EMBL/GenBank/DDBJ databases">
        <authorList>
            <person name="Borrel G."/>
            <person name="Mccann A."/>
            <person name="O'Toole P.W."/>
        </authorList>
    </citation>
    <scope>NUCLEOTIDE SEQUENCE</scope>
    <source>
        <strain evidence="2">183</strain>
    </source>
</reference>
<dbReference type="OMA" id="QEDIWTV"/>
<dbReference type="RefSeq" id="WP_020449171.1">
    <property type="nucleotide sequence ID" value="NZ_CAYAXV010000005.1"/>
</dbReference>
<dbReference type="InterPro" id="IPR036390">
    <property type="entry name" value="WH_DNA-bd_sf"/>
</dbReference>
<dbReference type="InterPro" id="IPR036388">
    <property type="entry name" value="WH-like_DNA-bd_sf"/>
</dbReference>
<dbReference type="EMBL" id="LVVT01000010">
    <property type="protein sequence ID" value="TQS83450.1"/>
    <property type="molecule type" value="Genomic_DNA"/>
</dbReference>
<dbReference type="InterPro" id="IPR002831">
    <property type="entry name" value="Tscrpt_reg_TrmB_N"/>
</dbReference>
<dbReference type="Gene3D" id="1.10.10.10">
    <property type="entry name" value="Winged helix-like DNA-binding domain superfamily/Winged helix DNA-binding domain"/>
    <property type="match status" value="1"/>
</dbReference>
<protein>
    <recommendedName>
        <fullName evidence="1">Transcription regulator TrmB N-terminal domain-containing protein</fullName>
    </recommendedName>
</protein>
<comment type="caution">
    <text evidence="2">The sequence shown here is derived from an EMBL/GenBank/DDBJ whole genome shotgun (WGS) entry which is preliminary data.</text>
</comment>